<evidence type="ECO:0000313" key="3">
    <source>
        <dbReference type="Proteomes" id="UP000032336"/>
    </source>
</evidence>
<dbReference type="CDD" id="cd04184">
    <property type="entry name" value="GT2_RfbC_Mx_like"/>
    <property type="match status" value="1"/>
</dbReference>
<keyword evidence="3" id="KW-1185">Reference proteome</keyword>
<reference evidence="2 3" key="1">
    <citation type="submission" date="2015-01" db="EMBL/GenBank/DDBJ databases">
        <title>Draft genome of the acidophilic iron oxidizer Ferrimicrobium acidiphilum strain T23.</title>
        <authorList>
            <person name="Poehlein A."/>
            <person name="Eisen S."/>
            <person name="Schloemann M."/>
            <person name="Johnson B.D."/>
            <person name="Daniel R."/>
            <person name="Muehling M."/>
        </authorList>
    </citation>
    <scope>NUCLEOTIDE SEQUENCE [LARGE SCALE GENOMIC DNA]</scope>
    <source>
        <strain evidence="2 3">T23</strain>
    </source>
</reference>
<evidence type="ECO:0000313" key="2">
    <source>
        <dbReference type="EMBL" id="KJE77244.1"/>
    </source>
</evidence>
<dbReference type="SUPFAM" id="SSF53448">
    <property type="entry name" value="Nucleotide-diphospho-sugar transferases"/>
    <property type="match status" value="2"/>
</dbReference>
<organism evidence="2 3">
    <name type="scientific">Ferrimicrobium acidiphilum DSM 19497</name>
    <dbReference type="NCBI Taxonomy" id="1121877"/>
    <lineage>
        <taxon>Bacteria</taxon>
        <taxon>Bacillati</taxon>
        <taxon>Actinomycetota</taxon>
        <taxon>Acidimicrobiia</taxon>
        <taxon>Acidimicrobiales</taxon>
        <taxon>Acidimicrobiaceae</taxon>
        <taxon>Ferrimicrobium</taxon>
    </lineage>
</organism>
<dbReference type="eggNOG" id="COG1216">
    <property type="taxonomic scope" value="Bacteria"/>
</dbReference>
<proteinExistence type="predicted"/>
<gene>
    <name evidence="2" type="primary">hyaD2</name>
    <name evidence="2" type="ORF">FEAC_09560</name>
</gene>
<dbReference type="GeneID" id="78372221"/>
<dbReference type="OrthoDB" id="9788101at2"/>
<dbReference type="PATRIC" id="fig|1121877.4.peg.1032"/>
<name>A0A0D8FWF3_9ACTN</name>
<keyword evidence="2" id="KW-0328">Glycosyltransferase</keyword>
<dbReference type="AlphaFoldDB" id="A0A0D8FWF3"/>
<dbReference type="InterPro" id="IPR029044">
    <property type="entry name" value="Nucleotide-diphossugar_trans"/>
</dbReference>
<dbReference type="InterPro" id="IPR001173">
    <property type="entry name" value="Glyco_trans_2-like"/>
</dbReference>
<sequence length="831" mass="93290">MTPPKRRRAVIPSTITRTSHAQALSEVEYLHLVLDNRAIERDDLARQLSTRSAQLAEVLASTSWQLTKGVRSLSAIVKRDVVPRLAAEARRNPKLPSLLDRIRPGLGGRLIDQPPSQHGSTEEEKLDIESYLAWVREYDNEIDEPAIRSYLRGLTYQPVVSIVMPTFNSPPEYVREAIESVRSQIYPNWQLCIVDDASTEPMVRQIIDEYTQVDQRIISHMRVETGNIAAATNDGFAMATGEYVGLLDHDDLLRPHSLAWVVATLNQHPDTAILYSDEDKLTPDGRRYSPYFKPDFDPLLLLAQNYMTHFFVVRKVELDQVGGQRLGFDGSQDWDLALRLTEIVDESQIQHIPAILYHWRMATGSTAIKVQLKPQAMANGMRAVAEAIERRRLPATIEPVAEDAYHLIHFRPVGNPKVSIIIPTRNHADLLSQCLESLAITDYPNYEIVIINNESDEQETLTLLEEVKSRPRHRVLDYPHPFNYAAMHNWAISQVEADYICMLNNDTEAINPSWLTEMVGLCQQDKMAAVGALLLYPDNTVQHCGITLNVIGEPGHRYKYSERGATGPNGQIVLTQRLSAVTGAAMVVSRTAFQAINGFDEQFAISLNDIDLCLRFIQAGYHVGYSPAAQLIHHESASRGTDAEPSKRQRHGTEVIRYWQKWAPQILNDPFHNPNISISDVDGGLAWPPRVRIPWLDSCRSIELPCPDPARYFPSTPILLEPDGDLECRLSIPEGTVTEIDSVTIWVMETEPKANWVHQFSINGESAKSTPSWLHLDPVTIKAHEGVLKAPLNLRHNGPTPVLVEALSIDTRSSLRVTLRQHHSGFGGALA</sequence>
<dbReference type="PANTHER" id="PTHR43179">
    <property type="entry name" value="RHAMNOSYLTRANSFERASE WBBL"/>
    <property type="match status" value="1"/>
</dbReference>
<comment type="caution">
    <text evidence="2">The sequence shown here is derived from an EMBL/GenBank/DDBJ whole genome shotgun (WGS) entry which is preliminary data.</text>
</comment>
<protein>
    <submittedName>
        <fullName evidence="2">Hyaluronan synthase</fullName>
        <ecNumber evidence="2">2.4.1.212</ecNumber>
    </submittedName>
</protein>
<dbReference type="Pfam" id="PF00535">
    <property type="entry name" value="Glycos_transf_2"/>
    <property type="match status" value="2"/>
</dbReference>
<evidence type="ECO:0000259" key="1">
    <source>
        <dbReference type="Pfam" id="PF00535"/>
    </source>
</evidence>
<dbReference type="PANTHER" id="PTHR43179:SF7">
    <property type="entry name" value="RHAMNOSYLTRANSFERASE WBBL"/>
    <property type="match status" value="1"/>
</dbReference>
<dbReference type="Gene3D" id="3.90.550.10">
    <property type="entry name" value="Spore Coat Polysaccharide Biosynthesis Protein SpsA, Chain A"/>
    <property type="match status" value="2"/>
</dbReference>
<dbReference type="Proteomes" id="UP000032336">
    <property type="component" value="Unassembled WGS sequence"/>
</dbReference>
<feature type="domain" description="Glycosyltransferase 2-like" evidence="1">
    <location>
        <begin position="161"/>
        <end position="304"/>
    </location>
</feature>
<dbReference type="EC" id="2.4.1.212" evidence="2"/>
<accession>A0A0D8FWF3</accession>
<dbReference type="GO" id="GO:0050501">
    <property type="term" value="F:hyaluronan synthase activity"/>
    <property type="evidence" value="ECO:0007669"/>
    <property type="project" value="UniProtKB-EC"/>
</dbReference>
<dbReference type="EMBL" id="JXUW01000006">
    <property type="protein sequence ID" value="KJE77244.1"/>
    <property type="molecule type" value="Genomic_DNA"/>
</dbReference>
<dbReference type="STRING" id="1121877.FEAC_09560"/>
<dbReference type="RefSeq" id="WP_052565580.1">
    <property type="nucleotide sequence ID" value="NZ_JXUW01000006.1"/>
</dbReference>
<feature type="domain" description="Glycosyltransferase 2-like" evidence="1">
    <location>
        <begin position="419"/>
        <end position="541"/>
    </location>
</feature>
<keyword evidence="2" id="KW-0808">Transferase</keyword>
<dbReference type="CDD" id="cd04186">
    <property type="entry name" value="GT_2_like_c"/>
    <property type="match status" value="1"/>
</dbReference>